<organism evidence="7 8">
    <name type="scientific">Butyribacter intestini</name>
    <dbReference type="NCBI Taxonomy" id="1703332"/>
    <lineage>
        <taxon>Bacteria</taxon>
        <taxon>Bacillati</taxon>
        <taxon>Bacillota</taxon>
        <taxon>Clostridia</taxon>
        <taxon>Lachnospirales</taxon>
        <taxon>Lachnospiraceae</taxon>
        <taxon>Butyribacter</taxon>
    </lineage>
</organism>
<comment type="subcellular location">
    <subcellularLocation>
        <location evidence="5">Cytoplasm</location>
    </subcellularLocation>
    <text evidence="5">Localizes to the division site, in a FtsZ-dependent manner.</text>
</comment>
<dbReference type="InterPro" id="IPR038594">
    <property type="entry name" value="SepF-like_sf"/>
</dbReference>
<accession>A0AAW3JW04</accession>
<reference evidence="7 8" key="1">
    <citation type="submission" date="2015-10" db="EMBL/GenBank/DDBJ databases">
        <title>Butyribacter intestini gen. nov., sp. nov., a butyric acid-producing bacterium of the family Lachnospiraceae isolated from the human faeces.</title>
        <authorList>
            <person name="Zou Y."/>
            <person name="Xue W."/>
            <person name="Luo G."/>
            <person name="Lv M."/>
        </authorList>
    </citation>
    <scope>NUCLEOTIDE SEQUENCE [LARGE SCALE GENOMIC DNA]</scope>
    <source>
        <strain evidence="7 8">TF01-11</strain>
    </source>
</reference>
<keyword evidence="8" id="KW-1185">Reference proteome</keyword>
<comment type="function">
    <text evidence="4 5">Cell division protein that is part of the divisome complex and is recruited early to the Z-ring. Probably stimulates Z-ring formation, perhaps through the cross-linking of FtsZ protofilaments. Its function overlaps with FtsA.</text>
</comment>
<dbReference type="AlphaFoldDB" id="A0AAW3JW04"/>
<evidence type="ECO:0000256" key="6">
    <source>
        <dbReference type="SAM" id="MobiDB-lite"/>
    </source>
</evidence>
<name>A0AAW3JW04_9FIRM</name>
<sequence length="197" mass="22584">MGEKGKVSSFLNFFKLGDDDFDDFYDDPYESDVDDKELRKEEKRLKKEQRREEKRSFSRTPYDDYEDDYENEPEYSQKKNTSKGAAQSKVVPIRTSASDVEVCIFKPANFGESQEVCDILLGGQPVIVNLEGIDVEEAQRIMDFVSGCIFSIQGNMRQISKYIFIFSPKTIDISGDYIKNVAENNEGISIPTLSKEF</sequence>
<keyword evidence="1 5" id="KW-0132">Cell division</keyword>
<keyword evidence="5" id="KW-0963">Cytoplasm</keyword>
<feature type="compositionally biased region" description="Basic and acidic residues" evidence="6">
    <location>
        <begin position="36"/>
        <end position="56"/>
    </location>
</feature>
<dbReference type="HAMAP" id="MF_01197">
    <property type="entry name" value="SepF"/>
    <property type="match status" value="1"/>
</dbReference>
<comment type="subunit">
    <text evidence="5">Homodimer. Interacts with FtsZ.</text>
</comment>
<dbReference type="Gene3D" id="3.30.110.150">
    <property type="entry name" value="SepF-like protein"/>
    <property type="match status" value="1"/>
</dbReference>
<dbReference type="EMBL" id="LLKB01000001">
    <property type="protein sequence ID" value="KQC86436.1"/>
    <property type="molecule type" value="Genomic_DNA"/>
</dbReference>
<dbReference type="GO" id="GO:0005737">
    <property type="term" value="C:cytoplasm"/>
    <property type="evidence" value="ECO:0007669"/>
    <property type="project" value="UniProtKB-SubCell"/>
</dbReference>
<dbReference type="PANTHER" id="PTHR35798:SF1">
    <property type="entry name" value="CELL DIVISION PROTEIN SEPF"/>
    <property type="match status" value="1"/>
</dbReference>
<evidence type="ECO:0000256" key="3">
    <source>
        <dbReference type="ARBA" id="ARBA00023306"/>
    </source>
</evidence>
<proteinExistence type="inferred from homology"/>
<comment type="similarity">
    <text evidence="5">Belongs to the SepF family.</text>
</comment>
<dbReference type="Proteomes" id="UP000050833">
    <property type="component" value="Unassembled WGS sequence"/>
</dbReference>
<dbReference type="InterPro" id="IPR007561">
    <property type="entry name" value="Cell_div_SepF/SepF-rel"/>
</dbReference>
<protein>
    <recommendedName>
        <fullName evidence="5">Cell division protein SepF</fullName>
    </recommendedName>
</protein>
<feature type="compositionally biased region" description="Acidic residues" evidence="6">
    <location>
        <begin position="63"/>
        <end position="73"/>
    </location>
</feature>
<keyword evidence="3 5" id="KW-0131">Cell cycle</keyword>
<dbReference type="Pfam" id="PF04472">
    <property type="entry name" value="SepF"/>
    <property type="match status" value="1"/>
</dbReference>
<feature type="region of interest" description="Disordered" evidence="6">
    <location>
        <begin position="17"/>
        <end position="88"/>
    </location>
</feature>
<evidence type="ECO:0000256" key="2">
    <source>
        <dbReference type="ARBA" id="ARBA00023210"/>
    </source>
</evidence>
<dbReference type="RefSeq" id="WP_022013206.1">
    <property type="nucleotide sequence ID" value="NZ_DBGBRS010000185.1"/>
</dbReference>
<evidence type="ECO:0000256" key="1">
    <source>
        <dbReference type="ARBA" id="ARBA00022618"/>
    </source>
</evidence>
<evidence type="ECO:0000313" key="7">
    <source>
        <dbReference type="EMBL" id="KQC86436.1"/>
    </source>
</evidence>
<dbReference type="GO" id="GO:0043093">
    <property type="term" value="P:FtsZ-dependent cytokinesis"/>
    <property type="evidence" value="ECO:0007669"/>
    <property type="project" value="UniProtKB-UniRule"/>
</dbReference>
<gene>
    <name evidence="5" type="primary">sepF</name>
    <name evidence="7" type="ORF">APZ18_04420</name>
</gene>
<keyword evidence="2 5" id="KW-0717">Septation</keyword>
<dbReference type="PANTHER" id="PTHR35798">
    <property type="entry name" value="CELL DIVISION PROTEIN SEPF"/>
    <property type="match status" value="1"/>
</dbReference>
<dbReference type="InterPro" id="IPR023052">
    <property type="entry name" value="Cell_div_SepF"/>
</dbReference>
<feature type="compositionally biased region" description="Acidic residues" evidence="6">
    <location>
        <begin position="19"/>
        <end position="35"/>
    </location>
</feature>
<comment type="caution">
    <text evidence="7">The sequence shown here is derived from an EMBL/GenBank/DDBJ whole genome shotgun (WGS) entry which is preliminary data.</text>
</comment>
<evidence type="ECO:0000256" key="4">
    <source>
        <dbReference type="ARBA" id="ARBA00044936"/>
    </source>
</evidence>
<evidence type="ECO:0000313" key="8">
    <source>
        <dbReference type="Proteomes" id="UP000050833"/>
    </source>
</evidence>
<dbReference type="GO" id="GO:0000917">
    <property type="term" value="P:division septum assembly"/>
    <property type="evidence" value="ECO:0007669"/>
    <property type="project" value="UniProtKB-KW"/>
</dbReference>
<evidence type="ECO:0000256" key="5">
    <source>
        <dbReference type="HAMAP-Rule" id="MF_01197"/>
    </source>
</evidence>